<name>A0A0F9ATG1_9ZZZZ</name>
<protein>
    <submittedName>
        <fullName evidence="1">Uncharacterized protein</fullName>
    </submittedName>
</protein>
<accession>A0A0F9ATG1</accession>
<organism evidence="1">
    <name type="scientific">marine sediment metagenome</name>
    <dbReference type="NCBI Taxonomy" id="412755"/>
    <lineage>
        <taxon>unclassified sequences</taxon>
        <taxon>metagenomes</taxon>
        <taxon>ecological metagenomes</taxon>
    </lineage>
</organism>
<comment type="caution">
    <text evidence="1">The sequence shown here is derived from an EMBL/GenBank/DDBJ whole genome shotgun (WGS) entry which is preliminary data.</text>
</comment>
<dbReference type="EMBL" id="LAZR01044332">
    <property type="protein sequence ID" value="KKL04922.1"/>
    <property type="molecule type" value="Genomic_DNA"/>
</dbReference>
<evidence type="ECO:0000313" key="1">
    <source>
        <dbReference type="EMBL" id="KKL04922.1"/>
    </source>
</evidence>
<feature type="non-terminal residue" evidence="1">
    <location>
        <position position="1"/>
    </location>
</feature>
<reference evidence="1" key="1">
    <citation type="journal article" date="2015" name="Nature">
        <title>Complex archaea that bridge the gap between prokaryotes and eukaryotes.</title>
        <authorList>
            <person name="Spang A."/>
            <person name="Saw J.H."/>
            <person name="Jorgensen S.L."/>
            <person name="Zaremba-Niedzwiedzka K."/>
            <person name="Martijn J."/>
            <person name="Lind A.E."/>
            <person name="van Eijk R."/>
            <person name="Schleper C."/>
            <person name="Guy L."/>
            <person name="Ettema T.J."/>
        </authorList>
    </citation>
    <scope>NUCLEOTIDE SEQUENCE</scope>
</reference>
<proteinExistence type="predicted"/>
<dbReference type="AlphaFoldDB" id="A0A0F9ATG1"/>
<sequence length="40" mass="4719">CHCGSRNFVRTSRTKTQGEMISDIISDKSKYIRRHIEDHI</sequence>
<gene>
    <name evidence="1" type="ORF">LCGC14_2611190</name>
</gene>